<dbReference type="RefSeq" id="WP_128833486.1">
    <property type="nucleotide sequence ID" value="NZ_AP014612.1"/>
</dbReference>
<sequence length="120" mass="13163">MSIYSKSYVTTPQHSAMNWGSGSLNVLSTPSMIAFIENAAFLYCEEYLDVSKTTVGAQITVQHLAATKIGQTVEVKILAVEKDGSHTHFQIEVYEGGKLIGKGEHTRVTIDIKKFLGNLE</sequence>
<feature type="binding site" evidence="2">
    <location>
        <position position="56"/>
    </location>
    <ligand>
        <name>CoA</name>
        <dbReference type="ChEBI" id="CHEBI:57287"/>
    </ligand>
</feature>
<accession>A0A1L7LK72</accession>
<organism evidence="4 5">
    <name type="scientific">Streptococcus troglodytae</name>
    <dbReference type="NCBI Taxonomy" id="1111760"/>
    <lineage>
        <taxon>Bacteria</taxon>
        <taxon>Bacillati</taxon>
        <taxon>Bacillota</taxon>
        <taxon>Bacilli</taxon>
        <taxon>Lactobacillales</taxon>
        <taxon>Streptococcaceae</taxon>
        <taxon>Streptococcus</taxon>
    </lineage>
</organism>
<dbReference type="CDD" id="cd03440">
    <property type="entry name" value="hot_dog"/>
    <property type="match status" value="1"/>
</dbReference>
<dbReference type="InterPro" id="IPR054485">
    <property type="entry name" value="FlK-like_dom"/>
</dbReference>
<proteinExistence type="predicted"/>
<evidence type="ECO:0000256" key="1">
    <source>
        <dbReference type="PIRSR" id="PIRSR014972-1"/>
    </source>
</evidence>
<feature type="active site" evidence="1">
    <location>
        <position position="37"/>
    </location>
</feature>
<feature type="binding site" evidence="2">
    <location>
        <position position="107"/>
    </location>
    <ligand>
        <name>substrate</name>
    </ligand>
</feature>
<feature type="binding site" evidence="2">
    <location>
        <position position="56"/>
    </location>
    <ligand>
        <name>substrate</name>
    </ligand>
</feature>
<feature type="active site" evidence="1">
    <location>
        <position position="29"/>
    </location>
</feature>
<reference evidence="4 5" key="1">
    <citation type="journal article" date="2016" name="Microbiol. Immunol.">
        <title>Complete genome sequence of Streptococcus troglodytae TKU31 isolated from the oral cavity of a chimpanzee (Pan troglodytes).</title>
        <authorList>
            <person name="Okamoto M."/>
            <person name="Naito M."/>
            <person name="Miyanohara M."/>
            <person name="Imai S."/>
            <person name="Nomura Y."/>
            <person name="Saito W."/>
            <person name="Momoi Y."/>
            <person name="Takada K."/>
            <person name="Miyabe-Nishiwaki T."/>
            <person name="Tomonaga M."/>
            <person name="Hanada N."/>
        </authorList>
    </citation>
    <scope>NUCLEOTIDE SEQUENCE [LARGE SCALE GENOMIC DNA]</scope>
    <source>
        <strain evidence="5">TKU 31</strain>
    </source>
</reference>
<dbReference type="EMBL" id="AP014612">
    <property type="protein sequence ID" value="BAQ24603.1"/>
    <property type="molecule type" value="Genomic_DNA"/>
</dbReference>
<evidence type="ECO:0000313" key="5">
    <source>
        <dbReference type="Proteomes" id="UP000217758"/>
    </source>
</evidence>
<dbReference type="InterPro" id="IPR029069">
    <property type="entry name" value="HotDog_dom_sf"/>
</dbReference>
<name>A0A1L7LK72_9STRE</name>
<evidence type="ECO:0000259" key="3">
    <source>
        <dbReference type="Pfam" id="PF22636"/>
    </source>
</evidence>
<feature type="domain" description="Fluoroacetyl-CoA-specific thioesterase-like" evidence="3">
    <location>
        <begin position="12"/>
        <end position="111"/>
    </location>
</feature>
<dbReference type="PANTHER" id="PTHR36934:SF1">
    <property type="entry name" value="THIOESTERASE DOMAIN-CONTAINING PROTEIN"/>
    <property type="match status" value="1"/>
</dbReference>
<dbReference type="AlphaFoldDB" id="A0A1L7LK72"/>
<evidence type="ECO:0000256" key="2">
    <source>
        <dbReference type="PIRSR" id="PIRSR014972-2"/>
    </source>
</evidence>
<dbReference type="Gene3D" id="3.10.129.10">
    <property type="entry name" value="Hotdog Thioesterase"/>
    <property type="match status" value="1"/>
</dbReference>
<gene>
    <name evidence="4" type="ORF">SRT_13420</name>
</gene>
<dbReference type="Proteomes" id="UP000217758">
    <property type="component" value="Chromosome"/>
</dbReference>
<feature type="active site" evidence="1">
    <location>
        <position position="63"/>
    </location>
</feature>
<dbReference type="Pfam" id="PF22636">
    <property type="entry name" value="FlK"/>
    <property type="match status" value="1"/>
</dbReference>
<keyword evidence="5" id="KW-1185">Reference proteome</keyword>
<dbReference type="PIRSF" id="PIRSF014972">
    <property type="entry name" value="FlK"/>
    <property type="match status" value="1"/>
</dbReference>
<protein>
    <recommendedName>
        <fullName evidence="3">Fluoroacetyl-CoA-specific thioesterase-like domain-containing protein</fullName>
    </recommendedName>
</protein>
<dbReference type="PANTHER" id="PTHR36934">
    <property type="entry name" value="BLR0278 PROTEIN"/>
    <property type="match status" value="1"/>
</dbReference>
<dbReference type="SUPFAM" id="SSF54637">
    <property type="entry name" value="Thioesterase/thiol ester dehydrase-isomerase"/>
    <property type="match status" value="1"/>
</dbReference>
<dbReference type="KEGG" id="strg:SRT_13420"/>
<dbReference type="InterPro" id="IPR025540">
    <property type="entry name" value="FlK"/>
</dbReference>
<evidence type="ECO:0000313" key="4">
    <source>
        <dbReference type="EMBL" id="BAQ24603.1"/>
    </source>
</evidence>